<reference evidence="8 9" key="1">
    <citation type="submission" date="2018-09" db="EMBL/GenBank/DDBJ databases">
        <title>Genome sequencing of strain 1JSPR-7.</title>
        <authorList>
            <person name="Heo J."/>
            <person name="Kim S.-J."/>
            <person name="Kwon S.-W."/>
        </authorList>
    </citation>
    <scope>NUCLEOTIDE SEQUENCE [LARGE SCALE GENOMIC DNA]</scope>
    <source>
        <strain evidence="8 9">1JSPR-7</strain>
    </source>
</reference>
<dbReference type="InterPro" id="IPR013341">
    <property type="entry name" value="Mandelate_racemase_N_dom"/>
</dbReference>
<accession>A0A387BBU0</accession>
<dbReference type="KEGG" id="lact:D7I46_01630"/>
<keyword evidence="2" id="KW-0479">Metal-binding</keyword>
<keyword evidence="3" id="KW-0460">Magnesium</keyword>
<evidence type="ECO:0000256" key="3">
    <source>
        <dbReference type="ARBA" id="ARBA00022842"/>
    </source>
</evidence>
<dbReference type="Pfam" id="PF02746">
    <property type="entry name" value="MR_MLE_N"/>
    <property type="match status" value="1"/>
</dbReference>
<dbReference type="InterPro" id="IPR013342">
    <property type="entry name" value="Mandelate_racemase_C"/>
</dbReference>
<dbReference type="InterPro" id="IPR036849">
    <property type="entry name" value="Enolase-like_C_sf"/>
</dbReference>
<dbReference type="GO" id="GO:0043748">
    <property type="term" value="F:O-succinylbenzoate synthase activity"/>
    <property type="evidence" value="ECO:0007669"/>
    <property type="project" value="UniProtKB-EC"/>
</dbReference>
<evidence type="ECO:0000256" key="4">
    <source>
        <dbReference type="ARBA" id="ARBA00023239"/>
    </source>
</evidence>
<dbReference type="UniPathway" id="UPA00079"/>
<sequence length="367" mass="41461">MKIKQITMYHVQLPMKFNFKTAKGEVKYRDTIILKVEDDMGLVGFGEVVSFTTPFYTSEIFENSWEKLEKDYIPNLLARSISHPFDIHQRFAHALPMAIAGLENALLDLYFKEKNENLIAGLFQETLQEKIPRGAVLGDMPLEQLLKETEQLVQAGVGRIKIKISPKDGFERTKLLVEKFPQIRFAVDANRSFSVADWAEIKKFDTLNLVCIEEAFSVSQLTELTEISSVLTTPLCFDESVQTLSELTEIAKLPGKTMLNIKIGRLGGLYQTMKAIDFCRQQKIGFWIGSMVESGISKILHIQLAALSGNVMAGDLSDSQHYFYEDLIKPEIAFPNGWMTVPTRVGIGVDINENALSHATIRKEIFQ</sequence>
<dbReference type="NCBIfam" id="TIGR01928">
    <property type="entry name" value="menC_lowGC_arch"/>
    <property type="match status" value="1"/>
</dbReference>
<dbReference type="SMART" id="SM00922">
    <property type="entry name" value="MR_MLE"/>
    <property type="match status" value="1"/>
</dbReference>
<dbReference type="Proteomes" id="UP000269374">
    <property type="component" value="Chromosome"/>
</dbReference>
<evidence type="ECO:0000256" key="6">
    <source>
        <dbReference type="NCBIfam" id="TIGR01928"/>
    </source>
</evidence>
<dbReference type="SFLD" id="SFLDF00009">
    <property type="entry name" value="o-succinylbenzoate_synthase"/>
    <property type="match status" value="1"/>
</dbReference>
<organism evidence="8 9">
    <name type="scientific">Lactococcus allomyrinae</name>
    <dbReference type="NCBI Taxonomy" id="2419773"/>
    <lineage>
        <taxon>Bacteria</taxon>
        <taxon>Bacillati</taxon>
        <taxon>Bacillota</taxon>
        <taxon>Bacilli</taxon>
        <taxon>Lactobacillales</taxon>
        <taxon>Streptococcaceae</taxon>
        <taxon>Lactococcus</taxon>
    </lineage>
</organism>
<keyword evidence="4 8" id="KW-0456">Lyase</keyword>
<dbReference type="Gene3D" id="3.20.20.120">
    <property type="entry name" value="Enolase-like C-terminal domain"/>
    <property type="match status" value="1"/>
</dbReference>
<proteinExistence type="predicted"/>
<keyword evidence="9" id="KW-1185">Reference proteome</keyword>
<dbReference type="GO" id="GO:0046872">
    <property type="term" value="F:metal ion binding"/>
    <property type="evidence" value="ECO:0007669"/>
    <property type="project" value="UniProtKB-KW"/>
</dbReference>
<dbReference type="Gene3D" id="3.30.390.10">
    <property type="entry name" value="Enolase-like, N-terminal domain"/>
    <property type="match status" value="1"/>
</dbReference>
<dbReference type="AlphaFoldDB" id="A0A387BBU0"/>
<dbReference type="SUPFAM" id="SSF51604">
    <property type="entry name" value="Enolase C-terminal domain-like"/>
    <property type="match status" value="1"/>
</dbReference>
<dbReference type="UniPathway" id="UPA01057">
    <property type="reaction ID" value="UER00165"/>
</dbReference>
<dbReference type="Pfam" id="PF13378">
    <property type="entry name" value="MR_MLE_C"/>
    <property type="match status" value="1"/>
</dbReference>
<dbReference type="EC" id="4.2.1.113" evidence="5 6"/>
<dbReference type="SFLD" id="SFLDG00180">
    <property type="entry name" value="muconate_cycloisomerase"/>
    <property type="match status" value="1"/>
</dbReference>
<name>A0A387BBU0_9LACT</name>
<evidence type="ECO:0000256" key="2">
    <source>
        <dbReference type="ARBA" id="ARBA00022723"/>
    </source>
</evidence>
<dbReference type="SUPFAM" id="SSF54826">
    <property type="entry name" value="Enolase N-terminal domain-like"/>
    <property type="match status" value="1"/>
</dbReference>
<dbReference type="InterPro" id="IPR010197">
    <property type="entry name" value="OSBS/NAAAR"/>
</dbReference>
<dbReference type="SFLD" id="SFLDS00001">
    <property type="entry name" value="Enolase"/>
    <property type="match status" value="1"/>
</dbReference>
<dbReference type="GO" id="GO:0016854">
    <property type="term" value="F:racemase and epimerase activity"/>
    <property type="evidence" value="ECO:0007669"/>
    <property type="project" value="UniProtKB-ARBA"/>
</dbReference>
<evidence type="ECO:0000313" key="9">
    <source>
        <dbReference type="Proteomes" id="UP000269374"/>
    </source>
</evidence>
<evidence type="ECO:0000259" key="7">
    <source>
        <dbReference type="SMART" id="SM00922"/>
    </source>
</evidence>
<dbReference type="InterPro" id="IPR029065">
    <property type="entry name" value="Enolase_C-like"/>
</dbReference>
<dbReference type="RefSeq" id="WP_120771286.1">
    <property type="nucleotide sequence ID" value="NZ_CP032627.1"/>
</dbReference>
<feature type="domain" description="Mandelate racemase/muconate lactonizing enzyme C-terminal" evidence="7">
    <location>
        <begin position="142"/>
        <end position="234"/>
    </location>
</feature>
<dbReference type="EMBL" id="CP032627">
    <property type="protein sequence ID" value="AYF99897.1"/>
    <property type="molecule type" value="Genomic_DNA"/>
</dbReference>
<dbReference type="PANTHER" id="PTHR48073">
    <property type="entry name" value="O-SUCCINYLBENZOATE SYNTHASE-RELATED"/>
    <property type="match status" value="1"/>
</dbReference>
<dbReference type="InterPro" id="IPR029017">
    <property type="entry name" value="Enolase-like_N"/>
</dbReference>
<gene>
    <name evidence="8" type="primary">menC</name>
    <name evidence="8" type="ORF">D7I46_01630</name>
</gene>
<evidence type="ECO:0000313" key="8">
    <source>
        <dbReference type="EMBL" id="AYF99897.1"/>
    </source>
</evidence>
<evidence type="ECO:0000256" key="1">
    <source>
        <dbReference type="ARBA" id="ARBA00001968"/>
    </source>
</evidence>
<comment type="cofactor">
    <cofactor evidence="1">
        <name>a divalent metal cation</name>
        <dbReference type="ChEBI" id="CHEBI:60240"/>
    </cofactor>
</comment>
<dbReference type="PANTHER" id="PTHR48073:SF5">
    <property type="entry name" value="O-SUCCINYLBENZOATE SYNTHASE"/>
    <property type="match status" value="1"/>
</dbReference>
<dbReference type="OrthoDB" id="9774531at2"/>
<evidence type="ECO:0000256" key="5">
    <source>
        <dbReference type="ARBA" id="ARBA00029491"/>
    </source>
</evidence>
<protein>
    <recommendedName>
        <fullName evidence="5 6">o-succinylbenzoate synthase</fullName>
        <ecNumber evidence="5 6">4.2.1.113</ecNumber>
    </recommendedName>
</protein>
<dbReference type="GO" id="GO:0009234">
    <property type="term" value="P:menaquinone biosynthetic process"/>
    <property type="evidence" value="ECO:0007669"/>
    <property type="project" value="UniProtKB-UniRule"/>
</dbReference>